<sequence length="105" mass="11912">MQFSQGTEFAVNLLHLLWAGLQRPDRKQEQKYKLRGRKEESDRKVTTILYTQNHRATTAGTAYGALTKPGGSVPAFTWHRRCSDRGRGSVRRNTQGPDFLTFGCV</sequence>
<dbReference type="EMBL" id="JAINUG010000014">
    <property type="protein sequence ID" value="KAJ8414090.1"/>
    <property type="molecule type" value="Genomic_DNA"/>
</dbReference>
<evidence type="ECO:0000313" key="1">
    <source>
        <dbReference type="EMBL" id="KAJ8414090.1"/>
    </source>
</evidence>
<proteinExistence type="predicted"/>
<protein>
    <submittedName>
        <fullName evidence="1">Uncharacterized protein</fullName>
    </submittedName>
</protein>
<reference evidence="1" key="1">
    <citation type="journal article" date="2023" name="Science">
        <title>Genome structures resolve the early diversification of teleost fishes.</title>
        <authorList>
            <person name="Parey E."/>
            <person name="Louis A."/>
            <person name="Montfort J."/>
            <person name="Bouchez O."/>
            <person name="Roques C."/>
            <person name="Iampietro C."/>
            <person name="Lluch J."/>
            <person name="Castinel A."/>
            <person name="Donnadieu C."/>
            <person name="Desvignes T."/>
            <person name="Floi Bucao C."/>
            <person name="Jouanno E."/>
            <person name="Wen M."/>
            <person name="Mejri S."/>
            <person name="Dirks R."/>
            <person name="Jansen H."/>
            <person name="Henkel C."/>
            <person name="Chen W.J."/>
            <person name="Zahm M."/>
            <person name="Cabau C."/>
            <person name="Klopp C."/>
            <person name="Thompson A.W."/>
            <person name="Robinson-Rechavi M."/>
            <person name="Braasch I."/>
            <person name="Lecointre G."/>
            <person name="Bobe J."/>
            <person name="Postlethwait J.H."/>
            <person name="Berthelot C."/>
            <person name="Roest Crollius H."/>
            <person name="Guiguen Y."/>
        </authorList>
    </citation>
    <scope>NUCLEOTIDE SEQUENCE</scope>
    <source>
        <strain evidence="1">NC1722</strain>
    </source>
</reference>
<gene>
    <name evidence="1" type="ORF">AAFF_G00066880</name>
</gene>
<name>A0AAD7WYW6_9TELE</name>
<dbReference type="Proteomes" id="UP001221898">
    <property type="component" value="Unassembled WGS sequence"/>
</dbReference>
<comment type="caution">
    <text evidence="1">The sequence shown here is derived from an EMBL/GenBank/DDBJ whole genome shotgun (WGS) entry which is preliminary data.</text>
</comment>
<accession>A0AAD7WYW6</accession>
<organism evidence="1 2">
    <name type="scientific">Aldrovandia affinis</name>
    <dbReference type="NCBI Taxonomy" id="143900"/>
    <lineage>
        <taxon>Eukaryota</taxon>
        <taxon>Metazoa</taxon>
        <taxon>Chordata</taxon>
        <taxon>Craniata</taxon>
        <taxon>Vertebrata</taxon>
        <taxon>Euteleostomi</taxon>
        <taxon>Actinopterygii</taxon>
        <taxon>Neopterygii</taxon>
        <taxon>Teleostei</taxon>
        <taxon>Notacanthiformes</taxon>
        <taxon>Halosauridae</taxon>
        <taxon>Aldrovandia</taxon>
    </lineage>
</organism>
<keyword evidence="2" id="KW-1185">Reference proteome</keyword>
<evidence type="ECO:0000313" key="2">
    <source>
        <dbReference type="Proteomes" id="UP001221898"/>
    </source>
</evidence>
<dbReference type="AlphaFoldDB" id="A0AAD7WYW6"/>